<feature type="compositionally biased region" description="Acidic residues" evidence="1">
    <location>
        <begin position="1"/>
        <end position="11"/>
    </location>
</feature>
<gene>
    <name evidence="3" type="ORF">EZV62_025257</name>
</gene>
<evidence type="ECO:0000256" key="1">
    <source>
        <dbReference type="SAM" id="MobiDB-lite"/>
    </source>
</evidence>
<dbReference type="EMBL" id="VAHF01000012">
    <property type="protein sequence ID" value="TXG49382.1"/>
    <property type="molecule type" value="Genomic_DNA"/>
</dbReference>
<sequence length="77" mass="8971">MCSDEDLEVENENANHNQPPSTNHDFRISDQVFMQHFRDRIANQLLESEDLLGACIAAGVFALMLWFFFFVFLDVLF</sequence>
<keyword evidence="4" id="KW-1185">Reference proteome</keyword>
<proteinExistence type="predicted"/>
<evidence type="ECO:0000256" key="2">
    <source>
        <dbReference type="SAM" id="Phobius"/>
    </source>
</evidence>
<keyword evidence="2" id="KW-1133">Transmembrane helix</keyword>
<keyword evidence="2" id="KW-0812">Transmembrane</keyword>
<comment type="caution">
    <text evidence="3">The sequence shown here is derived from an EMBL/GenBank/DDBJ whole genome shotgun (WGS) entry which is preliminary data.</text>
</comment>
<keyword evidence="2" id="KW-0472">Membrane</keyword>
<evidence type="ECO:0000313" key="3">
    <source>
        <dbReference type="EMBL" id="TXG49382.1"/>
    </source>
</evidence>
<accession>A0A5C7GYJ6</accession>
<dbReference type="AlphaFoldDB" id="A0A5C7GYJ6"/>
<feature type="transmembrane region" description="Helical" evidence="2">
    <location>
        <begin position="51"/>
        <end position="73"/>
    </location>
</feature>
<dbReference type="Proteomes" id="UP000323000">
    <property type="component" value="Chromosome 12"/>
</dbReference>
<protein>
    <submittedName>
        <fullName evidence="3">Uncharacterized protein</fullName>
    </submittedName>
</protein>
<feature type="region of interest" description="Disordered" evidence="1">
    <location>
        <begin position="1"/>
        <end position="25"/>
    </location>
</feature>
<name>A0A5C7GYJ6_9ROSI</name>
<evidence type="ECO:0000313" key="4">
    <source>
        <dbReference type="Proteomes" id="UP000323000"/>
    </source>
</evidence>
<reference evidence="4" key="1">
    <citation type="journal article" date="2019" name="Gigascience">
        <title>De novo genome assembly of the endangered Acer yangbiense, a plant species with extremely small populations endemic to Yunnan Province, China.</title>
        <authorList>
            <person name="Yang J."/>
            <person name="Wariss H.M."/>
            <person name="Tao L."/>
            <person name="Zhang R."/>
            <person name="Yun Q."/>
            <person name="Hollingsworth P."/>
            <person name="Dao Z."/>
            <person name="Luo G."/>
            <person name="Guo H."/>
            <person name="Ma Y."/>
            <person name="Sun W."/>
        </authorList>
    </citation>
    <scope>NUCLEOTIDE SEQUENCE [LARGE SCALE GENOMIC DNA]</scope>
    <source>
        <strain evidence="4">cv. Malutang</strain>
    </source>
</reference>
<organism evidence="3 4">
    <name type="scientific">Acer yangbiense</name>
    <dbReference type="NCBI Taxonomy" id="1000413"/>
    <lineage>
        <taxon>Eukaryota</taxon>
        <taxon>Viridiplantae</taxon>
        <taxon>Streptophyta</taxon>
        <taxon>Embryophyta</taxon>
        <taxon>Tracheophyta</taxon>
        <taxon>Spermatophyta</taxon>
        <taxon>Magnoliopsida</taxon>
        <taxon>eudicotyledons</taxon>
        <taxon>Gunneridae</taxon>
        <taxon>Pentapetalae</taxon>
        <taxon>rosids</taxon>
        <taxon>malvids</taxon>
        <taxon>Sapindales</taxon>
        <taxon>Sapindaceae</taxon>
        <taxon>Hippocastanoideae</taxon>
        <taxon>Acereae</taxon>
        <taxon>Acer</taxon>
    </lineage>
</organism>
<feature type="compositionally biased region" description="Polar residues" evidence="1">
    <location>
        <begin position="12"/>
        <end position="23"/>
    </location>
</feature>